<reference evidence="1" key="1">
    <citation type="journal article" date="2020" name="Stud. Mycol.">
        <title>101 Dothideomycetes genomes: a test case for predicting lifestyles and emergence of pathogens.</title>
        <authorList>
            <person name="Haridas S."/>
            <person name="Albert R."/>
            <person name="Binder M."/>
            <person name="Bloem J."/>
            <person name="Labutti K."/>
            <person name="Salamov A."/>
            <person name="Andreopoulos B."/>
            <person name="Baker S."/>
            <person name="Barry K."/>
            <person name="Bills G."/>
            <person name="Bluhm B."/>
            <person name="Cannon C."/>
            <person name="Castanera R."/>
            <person name="Culley D."/>
            <person name="Daum C."/>
            <person name="Ezra D."/>
            <person name="Gonzalez J."/>
            <person name="Henrissat B."/>
            <person name="Kuo A."/>
            <person name="Liang C."/>
            <person name="Lipzen A."/>
            <person name="Lutzoni F."/>
            <person name="Magnuson J."/>
            <person name="Mondo S."/>
            <person name="Nolan M."/>
            <person name="Ohm R."/>
            <person name="Pangilinan J."/>
            <person name="Park H.-J."/>
            <person name="Ramirez L."/>
            <person name="Alfaro M."/>
            <person name="Sun H."/>
            <person name="Tritt A."/>
            <person name="Yoshinaga Y."/>
            <person name="Zwiers L.-H."/>
            <person name="Turgeon B."/>
            <person name="Goodwin S."/>
            <person name="Spatafora J."/>
            <person name="Crous P."/>
            <person name="Grigoriev I."/>
        </authorList>
    </citation>
    <scope>NUCLEOTIDE SEQUENCE</scope>
    <source>
        <strain evidence="1">CBS 379.55</strain>
    </source>
</reference>
<dbReference type="EMBL" id="ML986486">
    <property type="protein sequence ID" value="KAF2279261.1"/>
    <property type="molecule type" value="Genomic_DNA"/>
</dbReference>
<evidence type="ECO:0000313" key="1">
    <source>
        <dbReference type="EMBL" id="KAF2279261.1"/>
    </source>
</evidence>
<dbReference type="RefSeq" id="XP_033656800.1">
    <property type="nucleotide sequence ID" value="XM_033802045.1"/>
</dbReference>
<dbReference type="GeneID" id="54555220"/>
<feature type="non-terminal residue" evidence="1">
    <location>
        <position position="1"/>
    </location>
</feature>
<evidence type="ECO:0000313" key="2">
    <source>
        <dbReference type="Proteomes" id="UP000800097"/>
    </source>
</evidence>
<accession>A0A6A6JRL4</accession>
<gene>
    <name evidence="1" type="ORF">EI97DRAFT_481531</name>
</gene>
<dbReference type="OrthoDB" id="4062651at2759"/>
<name>A0A6A6JRL4_WESOR</name>
<proteinExistence type="predicted"/>
<dbReference type="AlphaFoldDB" id="A0A6A6JRL4"/>
<dbReference type="Proteomes" id="UP000800097">
    <property type="component" value="Unassembled WGS sequence"/>
</dbReference>
<keyword evidence="2" id="KW-1185">Reference proteome</keyword>
<organism evidence="1 2">
    <name type="scientific">Westerdykella ornata</name>
    <dbReference type="NCBI Taxonomy" id="318751"/>
    <lineage>
        <taxon>Eukaryota</taxon>
        <taxon>Fungi</taxon>
        <taxon>Dikarya</taxon>
        <taxon>Ascomycota</taxon>
        <taxon>Pezizomycotina</taxon>
        <taxon>Dothideomycetes</taxon>
        <taxon>Pleosporomycetidae</taxon>
        <taxon>Pleosporales</taxon>
        <taxon>Sporormiaceae</taxon>
        <taxon>Westerdykella</taxon>
    </lineage>
</organism>
<sequence length="175" mass="19434">AIASCIDIQLEENLDRGYSTSLSAPLHTLNLSLQKARFQHGLSDTPQNDPTITNAVPIAHNRELPLSGSAGQVFAISRNVVFKCPTAFDDPVPEQEEEMAESISRLENEKANYQILMKNRHPNIATAVLCVPEGIFLHRQEMTLESRINNSPKATPSPGTQERWIQQIYQCPSLA</sequence>
<evidence type="ECO:0008006" key="3">
    <source>
        <dbReference type="Google" id="ProtNLM"/>
    </source>
</evidence>
<protein>
    <recommendedName>
        <fullName evidence="3">Protein kinase domain-containing protein</fullName>
    </recommendedName>
</protein>